<dbReference type="EMBL" id="CAJJDO010000010">
    <property type="protein sequence ID" value="CAD8141251.1"/>
    <property type="molecule type" value="Genomic_DNA"/>
</dbReference>
<keyword evidence="4" id="KW-0812">Transmembrane</keyword>
<dbReference type="PANTHER" id="PTHR38934">
    <property type="entry name" value="HYPHALLY REGULATED CELL WALL PROTEIN 1"/>
    <property type="match status" value="1"/>
</dbReference>
<dbReference type="InterPro" id="IPR011936">
    <property type="entry name" value="Myxo_disulph_rpt"/>
</dbReference>
<evidence type="ECO:0000256" key="1">
    <source>
        <dbReference type="ARBA" id="ARBA00022729"/>
    </source>
</evidence>
<keyword evidence="7" id="KW-1185">Reference proteome</keyword>
<gene>
    <name evidence="6" type="ORF">PPENT_87.1.T0100017</name>
</gene>
<dbReference type="Proteomes" id="UP000689195">
    <property type="component" value="Unassembled WGS sequence"/>
</dbReference>
<evidence type="ECO:0000256" key="4">
    <source>
        <dbReference type="SAM" id="Phobius"/>
    </source>
</evidence>
<feature type="transmembrane region" description="Helical" evidence="4">
    <location>
        <begin position="1330"/>
        <end position="1356"/>
    </location>
</feature>
<evidence type="ECO:0000313" key="6">
    <source>
        <dbReference type="EMBL" id="CAD8141251.1"/>
    </source>
</evidence>
<comment type="caution">
    <text evidence="6">The sequence shown here is derived from an EMBL/GenBank/DDBJ whole genome shotgun (WGS) entry which is preliminary data.</text>
</comment>
<feature type="transmembrane region" description="Helical" evidence="4">
    <location>
        <begin position="1409"/>
        <end position="1433"/>
    </location>
</feature>
<sequence length="1563" mass="181078">MIIHIKIFTLLIVFFQNVMANWRLVDYSFSEKQISHNNWEMKKCCSSSSSNIIFDKNSCSSNQLEYVRLSKFKRYLQKSFAYKSFQVQIIFDAFFDGAISENSEIKVTYGNCFYSIMIKMTQTKIVVQFVILAQKDLNQKQLYDDECDNDHTFSDNYCDDDYIQIGIRNVLVYVNTCHPTCLTCDGPTESDCLTCFDNKAVQVGECECIPEQQFSETYIGCIQECSRDYSIARFDKICVKDTRIKSKFTLFQDNVIPQSDYRYSPLIFEKDEFYPKNKDLIQDNCNGLSFVGKLQFSEGMIYQMNLENAVKFLRIRITFYLFNFEETSSIQIIHNNQLQSRIIKDSSGFQVENLFKIFEKNQNCGSNYTVLRIEITFQLFNTNPTLFIQGQLQQESESWGFRNITVDTGFCQENCLVCSDFSTCEQCDSTNKLYKNKCIQSCPIHSSNCIDYEDIIPYSRYFARGFYDLNMTIDEIDEFYDSTTDPSHSLSTRQKFSFLNNKIVMGGLLVWNDGSYIKTWVIQKPHYAATIYFNLTYGDGYTGSFYYKIGASQSIGWQGPFYNPGGGTNLVGRTGLESTRYFNVSLTNFYTNNLYVEFKCDVITANITKEFCAISEYFIVIHYCPPLCSSCTSLTSCSDPGYTGPNCGSSQYLDFDQQTETYSCKNCNQPGCNTCTRAEQCTQCVNNQFNLSNGVCLCNPFTFLQGNTCVQCNKFCENCYGDSQYNCLTCVKDHHRSIQKNQCICLIGYYDDGNTLPCFPICGDQIIVGEEECDDGNNKDDDGCVDCQIKCQVQCTLCEKDICKECNVEGWQLNNQKCIPICGDQLILGLEECDDGNLIPYDGCYECKFSCPEQCAQCEYGICKACIKPGWVLNEYNICTTQCGDGIVVDPYEQCDDGNDYPYDGCYWCEFQCSEGCIECQQQQCKQCDYLYKLDTQTAKCLKEYQYDNDDNNLDIEISKLQLIEQINFRCGENQNLIDNLCVSQCGNGILVNQYEECDDGNNYGGDGCSAYCQIEDSYQCINQDGSLSLCTYIIAPEFNLNILSDNSQQIKTVELTFTQQVKLEESLNFDEIIVFSIFPQTRYQLTISCIQNLTITLNDPKYEIQIEFIEHVENPILQVDIQKNTIFNTYDLRLLKNNKTIILGTPFVLSQTTKQQLISIVQLNDVMMYSMAAVSSLAFLTGNAIMFFNLLDLLQSLSYVRYMQCQFPPHLNDFLNTYTKVSLQPIFDYLEVDQLIGISRSNHTINKQHKDPKYILQQPYLFNIKSCYFSVFASIITYIIYHLISSKSLQQLVFKSYLKYRYNYKIVKFINIFYSKVQKKCLKQQIEYFSLGIFKVYLAILHQFMFSALLAFPYYKFDSLFSIFNSINAIFGLIFIVISTLNLLSITSATIKNKTKWKYFFQEAKTQFWAIQIKSFSIYRILFYILIIVKLIDYPEAQSVLLSIQSLLYLVYLIKFKPLESYFELVKLICREFLLMNISGTFLVYSFEFSQENFILFGWIHISMFCTILASNLFIDLFSQIKITYDLYLQKKIKEKIEQERKYYFNHLQGFQINKNDYQQRK</sequence>
<dbReference type="CDD" id="cd00064">
    <property type="entry name" value="FU"/>
    <property type="match status" value="1"/>
</dbReference>
<reference evidence="6" key="1">
    <citation type="submission" date="2021-01" db="EMBL/GenBank/DDBJ databases">
        <authorList>
            <consortium name="Genoscope - CEA"/>
            <person name="William W."/>
        </authorList>
    </citation>
    <scope>NUCLEOTIDE SEQUENCE</scope>
</reference>
<feature type="signal peptide" evidence="5">
    <location>
        <begin position="1"/>
        <end position="20"/>
    </location>
</feature>
<name>A0A8S1SIQ8_9CILI</name>
<feature type="transmembrane region" description="Helical" evidence="4">
    <location>
        <begin position="1261"/>
        <end position="1282"/>
    </location>
</feature>
<dbReference type="Pfam" id="PF13948">
    <property type="entry name" value="DUF4215"/>
    <property type="match status" value="4"/>
</dbReference>
<keyword evidence="4" id="KW-0472">Membrane</keyword>
<accession>A0A8S1SIQ8</accession>
<feature type="transmembrane region" description="Helical" evidence="4">
    <location>
        <begin position="1302"/>
        <end position="1318"/>
    </location>
</feature>
<feature type="transmembrane region" description="Helical" evidence="4">
    <location>
        <begin position="1368"/>
        <end position="1388"/>
    </location>
</feature>
<keyword evidence="4" id="KW-1133">Transmembrane helix</keyword>
<protein>
    <submittedName>
        <fullName evidence="6">Uncharacterized protein</fullName>
    </submittedName>
</protein>
<keyword evidence="2" id="KW-0677">Repeat</keyword>
<keyword evidence="1 5" id="KW-0732">Signal</keyword>
<dbReference type="SMART" id="SM00261">
    <property type="entry name" value="FU"/>
    <property type="match status" value="6"/>
</dbReference>
<dbReference type="PANTHER" id="PTHR38934:SF6">
    <property type="entry name" value="CHROMOSOME UNDETERMINED SCAFFOLD_176, WHOLE GENOME SHOTGUN SEQUENCE"/>
    <property type="match status" value="1"/>
</dbReference>
<feature type="transmembrane region" description="Helical" evidence="4">
    <location>
        <begin position="1494"/>
        <end position="1516"/>
    </location>
</feature>
<dbReference type="InterPro" id="IPR006212">
    <property type="entry name" value="Furin_repeat"/>
</dbReference>
<feature type="chain" id="PRO_5035794259" evidence="5">
    <location>
        <begin position="21"/>
        <end position="1563"/>
    </location>
</feature>
<feature type="transmembrane region" description="Helical" evidence="4">
    <location>
        <begin position="1167"/>
        <end position="1192"/>
    </location>
</feature>
<evidence type="ECO:0000256" key="5">
    <source>
        <dbReference type="SAM" id="SignalP"/>
    </source>
</evidence>
<evidence type="ECO:0000313" key="7">
    <source>
        <dbReference type="Proteomes" id="UP000689195"/>
    </source>
</evidence>
<evidence type="ECO:0000256" key="2">
    <source>
        <dbReference type="ARBA" id="ARBA00022737"/>
    </source>
</evidence>
<proteinExistence type="predicted"/>
<dbReference type="OrthoDB" id="10045365at2759"/>
<organism evidence="6 7">
    <name type="scientific">Paramecium pentaurelia</name>
    <dbReference type="NCBI Taxonomy" id="43138"/>
    <lineage>
        <taxon>Eukaryota</taxon>
        <taxon>Sar</taxon>
        <taxon>Alveolata</taxon>
        <taxon>Ciliophora</taxon>
        <taxon>Intramacronucleata</taxon>
        <taxon>Oligohymenophorea</taxon>
        <taxon>Peniculida</taxon>
        <taxon>Parameciidae</taxon>
        <taxon>Paramecium</taxon>
    </lineage>
</organism>
<keyword evidence="3" id="KW-1015">Disulfide bond</keyword>
<evidence type="ECO:0000256" key="3">
    <source>
        <dbReference type="ARBA" id="ARBA00023157"/>
    </source>
</evidence>
<dbReference type="NCBIfam" id="TIGR02232">
    <property type="entry name" value="myxo_disulf_rpt"/>
    <property type="match status" value="2"/>
</dbReference>